<reference evidence="2 5" key="2">
    <citation type="submission" date="2020-10" db="EMBL/GenBank/DDBJ databases">
        <title>Genome sequences of Pseudomonas isolates.</title>
        <authorList>
            <person name="Wessels L."/>
            <person name="Reich F."/>
            <person name="Hammerl J."/>
        </authorList>
    </citation>
    <scope>NUCLEOTIDE SEQUENCE [LARGE SCALE GENOMIC DNA]</scope>
    <source>
        <strain evidence="2 5">20-MO00624-0</strain>
    </source>
</reference>
<evidence type="ECO:0000313" key="4">
    <source>
        <dbReference type="Proteomes" id="UP000250443"/>
    </source>
</evidence>
<protein>
    <submittedName>
        <fullName evidence="3">Putative lipoprotein</fullName>
    </submittedName>
</protein>
<accession>A0A2X2CFT5</accession>
<proteinExistence type="predicted"/>
<dbReference type="RefSeq" id="WP_010798071.1">
    <property type="nucleotide sequence ID" value="NZ_CP069262.1"/>
</dbReference>
<evidence type="ECO:0000313" key="2">
    <source>
        <dbReference type="EMBL" id="MBF8640626.1"/>
    </source>
</evidence>
<feature type="chain" id="PRO_5015992530" evidence="1">
    <location>
        <begin position="21"/>
        <end position="202"/>
    </location>
</feature>
<dbReference type="AlphaFoldDB" id="A0A2X2CFT5"/>
<gene>
    <name evidence="2" type="ORF">IRZ65_08025</name>
    <name evidence="3" type="ORF">NCTC11842_01909</name>
</gene>
<evidence type="ECO:0000256" key="1">
    <source>
        <dbReference type="SAM" id="SignalP"/>
    </source>
</evidence>
<evidence type="ECO:0000313" key="5">
    <source>
        <dbReference type="Proteomes" id="UP000626180"/>
    </source>
</evidence>
<dbReference type="Proteomes" id="UP000250443">
    <property type="component" value="Unassembled WGS sequence"/>
</dbReference>
<dbReference type="PROSITE" id="PS51257">
    <property type="entry name" value="PROKAR_LIPOPROTEIN"/>
    <property type="match status" value="1"/>
</dbReference>
<keyword evidence="5" id="KW-1185">Reference proteome</keyword>
<keyword evidence="1" id="KW-0732">Signal</keyword>
<organism evidence="3 4">
    <name type="scientific">Pseudomonas luteola</name>
    <dbReference type="NCBI Taxonomy" id="47886"/>
    <lineage>
        <taxon>Bacteria</taxon>
        <taxon>Pseudomonadati</taxon>
        <taxon>Pseudomonadota</taxon>
        <taxon>Gammaproteobacteria</taxon>
        <taxon>Pseudomonadales</taxon>
        <taxon>Pseudomonadaceae</taxon>
        <taxon>Pseudomonas</taxon>
    </lineage>
</organism>
<name>A0A2X2CFT5_PSELU</name>
<dbReference type="EMBL" id="JADMCD010000003">
    <property type="protein sequence ID" value="MBF8640626.1"/>
    <property type="molecule type" value="Genomic_DNA"/>
</dbReference>
<sequence length="202" mass="22014">MLRKLGLVLLLTLSGCAVFPGDQVAPTPAPIASPSFARPGLHVEFNFYRGEPDDGNARSIPVAREGLEPALIQALQTSELFSHYNLAPDRAEPGDYVLKLKLYNHSAMAASVASGMLTGATLFIVPGVAKDNFTLTGELFDPSLHPVARHRNDDSIKTWMGIWFLPFMGHTTGEAITDTFTRQVNELLKTLIAEQPTLQTLQ</sequence>
<evidence type="ECO:0000313" key="3">
    <source>
        <dbReference type="EMBL" id="SPZ05983.1"/>
    </source>
</evidence>
<reference evidence="3 4" key="1">
    <citation type="submission" date="2018-06" db="EMBL/GenBank/DDBJ databases">
        <authorList>
            <consortium name="Pathogen Informatics"/>
            <person name="Doyle S."/>
        </authorList>
    </citation>
    <scope>NUCLEOTIDE SEQUENCE [LARGE SCALE GENOMIC DNA]</scope>
    <source>
        <strain evidence="3 4">NCTC11842</strain>
    </source>
</reference>
<keyword evidence="3" id="KW-0449">Lipoprotein</keyword>
<feature type="signal peptide" evidence="1">
    <location>
        <begin position="1"/>
        <end position="20"/>
    </location>
</feature>
<dbReference type="EMBL" id="UAUF01000011">
    <property type="protein sequence ID" value="SPZ05983.1"/>
    <property type="molecule type" value="Genomic_DNA"/>
</dbReference>
<dbReference type="Proteomes" id="UP000626180">
    <property type="component" value="Unassembled WGS sequence"/>
</dbReference>